<evidence type="ECO:0000313" key="3">
    <source>
        <dbReference type="Proteomes" id="UP000092666"/>
    </source>
</evidence>
<reference evidence="2 3" key="1">
    <citation type="submission" date="2013-07" db="EMBL/GenBank/DDBJ databases">
        <title>The Genome Sequence of Cryptococcus heveanensis BCC8398.</title>
        <authorList>
            <consortium name="The Broad Institute Genome Sequencing Platform"/>
            <person name="Cuomo C."/>
            <person name="Litvintseva A."/>
            <person name="Chen Y."/>
            <person name="Heitman J."/>
            <person name="Sun S."/>
            <person name="Springer D."/>
            <person name="Dromer F."/>
            <person name="Young S.K."/>
            <person name="Zeng Q."/>
            <person name="Gargeya S."/>
            <person name="Fitzgerald M."/>
            <person name="Abouelleil A."/>
            <person name="Alvarado L."/>
            <person name="Berlin A.M."/>
            <person name="Chapman S.B."/>
            <person name="Dewar J."/>
            <person name="Goldberg J."/>
            <person name="Griggs A."/>
            <person name="Gujja S."/>
            <person name="Hansen M."/>
            <person name="Howarth C."/>
            <person name="Imamovic A."/>
            <person name="Larimer J."/>
            <person name="McCowan C."/>
            <person name="Murphy C."/>
            <person name="Pearson M."/>
            <person name="Priest M."/>
            <person name="Roberts A."/>
            <person name="Saif S."/>
            <person name="Shea T."/>
            <person name="Sykes S."/>
            <person name="Wortman J."/>
            <person name="Nusbaum C."/>
            <person name="Birren B."/>
        </authorList>
    </citation>
    <scope>NUCLEOTIDE SEQUENCE [LARGE SCALE GENOMIC DNA]</scope>
    <source>
        <strain evidence="2 3">BCC8398</strain>
    </source>
</reference>
<dbReference type="Proteomes" id="UP000092666">
    <property type="component" value="Unassembled WGS sequence"/>
</dbReference>
<proteinExistence type="predicted"/>
<dbReference type="EMBL" id="KI669501">
    <property type="protein sequence ID" value="OCF34270.1"/>
    <property type="molecule type" value="Genomic_DNA"/>
</dbReference>
<keyword evidence="3" id="KW-1185">Reference proteome</keyword>
<evidence type="ECO:0000313" key="2">
    <source>
        <dbReference type="EMBL" id="OCF34270.1"/>
    </source>
</evidence>
<reference evidence="3" key="2">
    <citation type="submission" date="2013-12" db="EMBL/GenBank/DDBJ databases">
        <title>Evolution of pathogenesis and genome organization in the Tremellales.</title>
        <authorList>
            <person name="Cuomo C."/>
            <person name="Litvintseva A."/>
            <person name="Heitman J."/>
            <person name="Chen Y."/>
            <person name="Sun S."/>
            <person name="Springer D."/>
            <person name="Dromer F."/>
            <person name="Young S."/>
            <person name="Zeng Q."/>
            <person name="Chapman S."/>
            <person name="Gujja S."/>
            <person name="Saif S."/>
            <person name="Birren B."/>
        </authorList>
    </citation>
    <scope>NUCLEOTIDE SEQUENCE [LARGE SCALE GENOMIC DNA]</scope>
    <source>
        <strain evidence="3">BCC8398</strain>
    </source>
</reference>
<sequence length="223" mass="23686">MSGPNRSHWEPTFSSNPSESLAGIPGMSLPRSGARPAQTTVLPDSYRQSRVLIGELKGLSGVDEFVQPRPGSSAPTITDGGRTLSLNEFHQVVRNPVATAESAATHMTTFLVMTQNKARSLTEASQNPYGHQPLVAQSLSGNSYIRPSNPSGGASTGRTQATASLWSDALDVESKCVVAASQALASHMQPAVKEELVASTYAKLKEKKVDDETAQSMVYTMVP</sequence>
<accession>A0A1B9GT76</accession>
<dbReference type="AlphaFoldDB" id="A0A1B9GT76"/>
<gene>
    <name evidence="2" type="ORF">I316_04223</name>
</gene>
<protein>
    <submittedName>
        <fullName evidence="2">Uncharacterized protein</fullName>
    </submittedName>
</protein>
<feature type="region of interest" description="Disordered" evidence="1">
    <location>
        <begin position="1"/>
        <end position="42"/>
    </location>
</feature>
<organism evidence="2 3">
    <name type="scientific">Kwoniella heveanensis BCC8398</name>
    <dbReference type="NCBI Taxonomy" id="1296120"/>
    <lineage>
        <taxon>Eukaryota</taxon>
        <taxon>Fungi</taxon>
        <taxon>Dikarya</taxon>
        <taxon>Basidiomycota</taxon>
        <taxon>Agaricomycotina</taxon>
        <taxon>Tremellomycetes</taxon>
        <taxon>Tremellales</taxon>
        <taxon>Cryptococcaceae</taxon>
        <taxon>Kwoniella</taxon>
    </lineage>
</organism>
<evidence type="ECO:0000256" key="1">
    <source>
        <dbReference type="SAM" id="MobiDB-lite"/>
    </source>
</evidence>
<name>A0A1B9GT76_9TREE</name>